<feature type="transmembrane region" description="Helical" evidence="1">
    <location>
        <begin position="580"/>
        <end position="601"/>
    </location>
</feature>
<evidence type="ECO:0000313" key="2">
    <source>
        <dbReference type="EMBL" id="KOH43964.1"/>
    </source>
</evidence>
<dbReference type="InterPro" id="IPR051677">
    <property type="entry name" value="AfsR-DnrI-RedD_regulator"/>
</dbReference>
<dbReference type="InterPro" id="IPR017946">
    <property type="entry name" value="PLC-like_Pdiesterase_TIM-brl"/>
</dbReference>
<dbReference type="AlphaFoldDB" id="A0A0L8V692"/>
<organism evidence="2 3">
    <name type="scientific">Sunxiuqinia dokdonensis</name>
    <dbReference type="NCBI Taxonomy" id="1409788"/>
    <lineage>
        <taxon>Bacteria</taxon>
        <taxon>Pseudomonadati</taxon>
        <taxon>Bacteroidota</taxon>
        <taxon>Bacteroidia</taxon>
        <taxon>Marinilabiliales</taxon>
        <taxon>Prolixibacteraceae</taxon>
        <taxon>Sunxiuqinia</taxon>
    </lineage>
</organism>
<reference evidence="3" key="1">
    <citation type="submission" date="2015-07" db="EMBL/GenBank/DDBJ databases">
        <title>Genome sequencing of Sunxiuqinia dokdonensis strain SK.</title>
        <authorList>
            <person name="Ahn S."/>
            <person name="Kim B.-C."/>
        </authorList>
    </citation>
    <scope>NUCLEOTIDE SEQUENCE [LARGE SCALE GENOMIC DNA]</scope>
    <source>
        <strain evidence="3">SK</strain>
    </source>
</reference>
<dbReference type="GO" id="GO:0004553">
    <property type="term" value="F:hydrolase activity, hydrolyzing O-glycosyl compounds"/>
    <property type="evidence" value="ECO:0007669"/>
    <property type="project" value="UniProtKB-ARBA"/>
</dbReference>
<dbReference type="PANTHER" id="PTHR35807:SF1">
    <property type="entry name" value="TRANSCRIPTIONAL REGULATOR REDD"/>
    <property type="match status" value="1"/>
</dbReference>
<dbReference type="Proteomes" id="UP000036958">
    <property type="component" value="Unassembled WGS sequence"/>
</dbReference>
<gene>
    <name evidence="2" type="ORF">NC99_31800</name>
</gene>
<keyword evidence="1" id="KW-0472">Membrane</keyword>
<dbReference type="Gene3D" id="2.60.120.200">
    <property type="match status" value="1"/>
</dbReference>
<dbReference type="InterPro" id="IPR013320">
    <property type="entry name" value="ConA-like_dom_sf"/>
</dbReference>
<evidence type="ECO:0000313" key="3">
    <source>
        <dbReference type="Proteomes" id="UP000036958"/>
    </source>
</evidence>
<dbReference type="GO" id="GO:0005975">
    <property type="term" value="P:carbohydrate metabolic process"/>
    <property type="evidence" value="ECO:0007669"/>
    <property type="project" value="UniProtKB-ARBA"/>
</dbReference>
<dbReference type="STRING" id="1409788.NC99_31800"/>
<dbReference type="Gene3D" id="3.20.20.190">
    <property type="entry name" value="Phosphatidylinositol (PI) phosphodiesterase"/>
    <property type="match status" value="1"/>
</dbReference>
<dbReference type="SUPFAM" id="SSF49899">
    <property type="entry name" value="Concanavalin A-like lectins/glucanases"/>
    <property type="match status" value="1"/>
</dbReference>
<dbReference type="PANTHER" id="PTHR35807">
    <property type="entry name" value="TRANSCRIPTIONAL REGULATOR REDD-RELATED"/>
    <property type="match status" value="1"/>
</dbReference>
<dbReference type="GO" id="GO:0008081">
    <property type="term" value="F:phosphoric diester hydrolase activity"/>
    <property type="evidence" value="ECO:0007669"/>
    <property type="project" value="InterPro"/>
</dbReference>
<proteinExistence type="predicted"/>
<dbReference type="Pfam" id="PF13385">
    <property type="entry name" value="Laminin_G_3"/>
    <property type="match status" value="1"/>
</dbReference>
<keyword evidence="1" id="KW-0812">Transmembrane</keyword>
<dbReference type="SUPFAM" id="SSF51695">
    <property type="entry name" value="PLC-like phosphodiesterases"/>
    <property type="match status" value="1"/>
</dbReference>
<evidence type="ECO:0008006" key="4">
    <source>
        <dbReference type="Google" id="ProtNLM"/>
    </source>
</evidence>
<comment type="caution">
    <text evidence="2">The sequence shown here is derived from an EMBL/GenBank/DDBJ whole genome shotgun (WGS) entry which is preliminary data.</text>
</comment>
<keyword evidence="3" id="KW-1185">Reference proteome</keyword>
<protein>
    <recommendedName>
        <fullName evidence="4">LamG-like jellyroll fold domain-containing protein</fullName>
    </recommendedName>
</protein>
<dbReference type="Pfam" id="PF26178">
    <property type="entry name" value="PI-PLC_cat"/>
    <property type="match status" value="1"/>
</dbReference>
<dbReference type="GO" id="GO:0006629">
    <property type="term" value="P:lipid metabolic process"/>
    <property type="evidence" value="ECO:0007669"/>
    <property type="project" value="InterPro"/>
</dbReference>
<name>A0A0L8V692_9BACT</name>
<sequence>MFDQKIEWLLFSFFMKNQKQIKYIFLFFAFWFAAGTGRAAEDVVFRHYDESIFVISNYSGTDATLKENQSVQQLLDANIGGFRFYLEWERQQNQLMLLNAYGHSTPFLDQLITIREHLENNPDKILTLFLDFNVNVNELTDVVDQSGIRPYLYINESEDEWPTLRDMVETGKRVVIFKMQEHRNSPEWLHYVWDYAVEPYFSILEAPDFIGEYLKGDPKNSLLIYNDYNLPRRAGLPEESFFNTTQNPYLIEHVKNVWKSTGKTPNFIMLDRYQSWIIQVLYQLRSFQTVKGTVTFNAQRLSYVSWEGTNSLTSGKYSFPVGPGETLVLTPRSPGYQFKPETVVFEEPEQSKLQHFVAVPLDITEDLEAYYSFENGSMDYSNNGFNGKDLGVHYQNDPDRNMVAVFGKESHIVLPKAEDLKLRDHDFTVSAWVKIRDYNVEDRDISIIGTKGSSYQQSIHLVLRNRKPYFGFYANDLEGKTTIEPGKWYHLVWRYNKLTGEQAIFVDGKLDSRSLGHPSYKGRESIYIGMAGYNSSTHMNGEIDDLVIWSRTLGEEEIWSLSRDLMDLAQSRNLFLRYPLLSKMGVIVLSLLFLLLIYLKLPARLGRRRLMPVEKLKELDDRQSDYPGKNFIQLFGDFRVVDKDEVDITGQFTPKIKQLFLLILVYSQHHRKGISTKELSRILWPDLSYQNAKNSRGVTIRKLRIILERLDEVEVVFNVDCWTIRFGNTVYCDYVECLNLLNESKEKDPAFYPDFYRIIRSGEVFKDESLDWLDDYKGHVGNSIVDNLLKFILLLEPDNDHELILKLADRILLTDPVNDQALSYKLRALVLQNNMNTAKYTYEKYAVLYEESYGEKLALTFEDLLKS</sequence>
<dbReference type="GO" id="GO:0006355">
    <property type="term" value="P:regulation of DNA-templated transcription"/>
    <property type="evidence" value="ECO:0007669"/>
    <property type="project" value="TreeGrafter"/>
</dbReference>
<dbReference type="EMBL" id="LGIA01000173">
    <property type="protein sequence ID" value="KOH43964.1"/>
    <property type="molecule type" value="Genomic_DNA"/>
</dbReference>
<evidence type="ECO:0000256" key="1">
    <source>
        <dbReference type="SAM" id="Phobius"/>
    </source>
</evidence>
<keyword evidence="1" id="KW-1133">Transmembrane helix</keyword>
<dbReference type="GO" id="GO:0003677">
    <property type="term" value="F:DNA binding"/>
    <property type="evidence" value="ECO:0007669"/>
    <property type="project" value="TreeGrafter"/>
</dbReference>
<accession>A0A0L8V692</accession>